<organism evidence="1 2">
    <name type="scientific">Vaccinium darrowii</name>
    <dbReference type="NCBI Taxonomy" id="229202"/>
    <lineage>
        <taxon>Eukaryota</taxon>
        <taxon>Viridiplantae</taxon>
        <taxon>Streptophyta</taxon>
        <taxon>Embryophyta</taxon>
        <taxon>Tracheophyta</taxon>
        <taxon>Spermatophyta</taxon>
        <taxon>Magnoliopsida</taxon>
        <taxon>eudicotyledons</taxon>
        <taxon>Gunneridae</taxon>
        <taxon>Pentapetalae</taxon>
        <taxon>asterids</taxon>
        <taxon>Ericales</taxon>
        <taxon>Ericaceae</taxon>
        <taxon>Vaccinioideae</taxon>
        <taxon>Vaccinieae</taxon>
        <taxon>Vaccinium</taxon>
    </lineage>
</organism>
<evidence type="ECO:0000313" key="1">
    <source>
        <dbReference type="EMBL" id="KAH7864988.1"/>
    </source>
</evidence>
<keyword evidence="2" id="KW-1185">Reference proteome</keyword>
<evidence type="ECO:0000313" key="2">
    <source>
        <dbReference type="Proteomes" id="UP000828048"/>
    </source>
</evidence>
<dbReference type="Proteomes" id="UP000828048">
    <property type="component" value="Chromosome 9"/>
</dbReference>
<comment type="caution">
    <text evidence="1">The sequence shown here is derived from an EMBL/GenBank/DDBJ whole genome shotgun (WGS) entry which is preliminary data.</text>
</comment>
<dbReference type="EMBL" id="CM037159">
    <property type="protein sequence ID" value="KAH7864988.1"/>
    <property type="molecule type" value="Genomic_DNA"/>
</dbReference>
<accession>A0ACB7ZGE8</accession>
<name>A0ACB7ZGE8_9ERIC</name>
<protein>
    <submittedName>
        <fullName evidence="1">Uncharacterized protein</fullName>
    </submittedName>
</protein>
<reference evidence="1 2" key="1">
    <citation type="journal article" date="2021" name="Hortic Res">
        <title>High-quality reference genome and annotation aids understanding of berry development for evergreen blueberry (Vaccinium darrowii).</title>
        <authorList>
            <person name="Yu J."/>
            <person name="Hulse-Kemp A.M."/>
            <person name="Babiker E."/>
            <person name="Staton M."/>
        </authorList>
    </citation>
    <scope>NUCLEOTIDE SEQUENCE [LARGE SCALE GENOMIC DNA]</scope>
    <source>
        <strain evidence="2">cv. NJ 8807/NJ 8810</strain>
        <tissue evidence="1">Young leaf</tissue>
    </source>
</reference>
<proteinExistence type="predicted"/>
<sequence>MNADYTQHRLLLISPGDDFKSCSLRAVLHENSDTAVELDCPFKVPNRLIQVKGFCDGLVCVAIKREVFLWNPSTGEFMMLPDVDLPYHYFASYGFAYDESIDDYKVVGLFLSSSSYEVQVYTLRSDSWRRIGDFPHFVPPKGFGTFVNRALHWSVTNEFNDNIVSLDLAKETFGEILEPEYGDGCLHKIFLEVLNGCLCIVRYCDPNACVDVWIMKEYGIKESWTKLFVIPYLSHQIDRLFMLKNGEVLLLHIQSQFVQYSPKDGTFSHLTVHNCSAFFSADPYVESLVSPHIN</sequence>
<gene>
    <name evidence="1" type="ORF">Vadar_000866</name>
</gene>